<accession>A0A6N2AGI8</accession>
<comment type="caution">
    <text evidence="1">The sequence shown here is derived from an EMBL/GenBank/DDBJ whole genome shotgun (WGS) entry which is preliminary data.</text>
</comment>
<sequence length="65" mass="7171">MTACRSHTKSISNPAIIAAINTARSHVTMLSTAVGDRQWRTISHKNFVVKVRLDFLMAPFGSVTQ</sequence>
<gene>
    <name evidence="1" type="ORF">EJD97_015207</name>
</gene>
<reference evidence="1" key="1">
    <citation type="submission" date="2019-05" db="EMBL/GenBank/DDBJ databases">
        <title>The de novo reference genome and transcriptome assemblies of the wild tomato species Solanum chilense.</title>
        <authorList>
            <person name="Stam R."/>
            <person name="Nosenko T."/>
            <person name="Hoerger A.C."/>
            <person name="Stephan W."/>
            <person name="Seidel M.A."/>
            <person name="Kuhn J.M.M."/>
            <person name="Haberer G."/>
            <person name="Tellier A."/>
        </authorList>
    </citation>
    <scope>NUCLEOTIDE SEQUENCE</scope>
    <source>
        <tissue evidence="1">Mature leaves</tissue>
    </source>
</reference>
<dbReference type="AlphaFoldDB" id="A0A6N2AGI8"/>
<name>A0A6N2AGI8_SOLCI</name>
<protein>
    <submittedName>
        <fullName evidence="1">Uncharacterized protein</fullName>
    </submittedName>
</protein>
<organism evidence="1">
    <name type="scientific">Solanum chilense</name>
    <name type="common">Tomato</name>
    <name type="synonym">Lycopersicon chilense</name>
    <dbReference type="NCBI Taxonomy" id="4083"/>
    <lineage>
        <taxon>Eukaryota</taxon>
        <taxon>Viridiplantae</taxon>
        <taxon>Streptophyta</taxon>
        <taxon>Embryophyta</taxon>
        <taxon>Tracheophyta</taxon>
        <taxon>Spermatophyta</taxon>
        <taxon>Magnoliopsida</taxon>
        <taxon>eudicotyledons</taxon>
        <taxon>Gunneridae</taxon>
        <taxon>Pentapetalae</taxon>
        <taxon>asterids</taxon>
        <taxon>lamiids</taxon>
        <taxon>Solanales</taxon>
        <taxon>Solanaceae</taxon>
        <taxon>Solanoideae</taxon>
        <taxon>Solaneae</taxon>
        <taxon>Solanum</taxon>
        <taxon>Solanum subgen. Lycopersicon</taxon>
    </lineage>
</organism>
<dbReference type="EMBL" id="RXGB01039946">
    <property type="protein sequence ID" value="TMW80778.1"/>
    <property type="molecule type" value="Genomic_DNA"/>
</dbReference>
<evidence type="ECO:0000313" key="1">
    <source>
        <dbReference type="EMBL" id="TMW80778.1"/>
    </source>
</evidence>
<proteinExistence type="predicted"/>